<gene>
    <name evidence="6" type="ORF">DPC56_00440</name>
</gene>
<evidence type="ECO:0000313" key="6">
    <source>
        <dbReference type="EMBL" id="RAO79787.1"/>
    </source>
</evidence>
<dbReference type="GO" id="GO:0046872">
    <property type="term" value="F:metal ion binding"/>
    <property type="evidence" value="ECO:0007669"/>
    <property type="project" value="UniProtKB-KW"/>
</dbReference>
<evidence type="ECO:0000259" key="5">
    <source>
        <dbReference type="PROSITE" id="PS51379"/>
    </source>
</evidence>
<keyword evidence="4" id="KW-0411">Iron-sulfur</keyword>
<dbReference type="Gene3D" id="3.30.70.20">
    <property type="match status" value="1"/>
</dbReference>
<keyword evidence="3" id="KW-0408">Iron</keyword>
<feature type="domain" description="4Fe-4S ferredoxin-type" evidence="5">
    <location>
        <begin position="214"/>
        <end position="243"/>
    </location>
</feature>
<dbReference type="PANTHER" id="PTHR43687:SF1">
    <property type="entry name" value="FERREDOXIN III"/>
    <property type="match status" value="1"/>
</dbReference>
<dbReference type="GO" id="GO:0051539">
    <property type="term" value="F:4 iron, 4 sulfur cluster binding"/>
    <property type="evidence" value="ECO:0007669"/>
    <property type="project" value="UniProtKB-KW"/>
</dbReference>
<name>A0A328PAP5_9EURY</name>
<reference evidence="6 7" key="1">
    <citation type="submission" date="2018-06" db="EMBL/GenBank/DDBJ databases">
        <title>Draft genome sequence of hyperthermophilic methanogen Methanothermobacter tenebrarum sp. MCM-B 1447.</title>
        <authorList>
            <person name="Pore S.D."/>
            <person name="Dagar S."/>
            <person name="Dhakephalkar P.K."/>
        </authorList>
    </citation>
    <scope>NUCLEOTIDE SEQUENCE [LARGE SCALE GENOMIC DNA]</scope>
    <source>
        <strain evidence="6 7">MCM B 1447</strain>
    </source>
</reference>
<dbReference type="SUPFAM" id="SSF54862">
    <property type="entry name" value="4Fe-4S ferredoxins"/>
    <property type="match status" value="1"/>
</dbReference>
<evidence type="ECO:0000313" key="7">
    <source>
        <dbReference type="Proteomes" id="UP000249782"/>
    </source>
</evidence>
<dbReference type="Pfam" id="PF04015">
    <property type="entry name" value="DUF362"/>
    <property type="match status" value="1"/>
</dbReference>
<sequence length="367" mass="40711">MASKVYFADLRARSADENKGSKIQRLFDKVYDGMFSEDDLVAVKVHFGERGNDSFVNPILLRYIVDKVKESAKKVFLTDTNTLYYGSRHDSVEHLVTAILNGFDYAVVGAPIIIADGLQGKNERIVKVGQKNFDVVRIAGDIYEASGMVVVSHFKGHGISGFGGALKNLAMGCATIEGKLEQHECAKPIIDGDCDLCSVCVDNCPIGALKLAEDGVEIDYEKCIACMNCMDTCPNEVYDLNWEKDVPVFIERMMEYSLGAVKGKEAKILYFNFLTNITPDCDCVAWSDYPIVPDIGILASKDPVAIDAASYDLVNSQMGFKNSMLEKNFEENADKFRGVWSEVDARYQLVYAEKIGLGSRDYHLIKI</sequence>
<evidence type="ECO:0000256" key="2">
    <source>
        <dbReference type="ARBA" id="ARBA00022723"/>
    </source>
</evidence>
<dbReference type="GO" id="GO:0016491">
    <property type="term" value="F:oxidoreductase activity"/>
    <property type="evidence" value="ECO:0007669"/>
    <property type="project" value="UniProtKB-ARBA"/>
</dbReference>
<dbReference type="Pfam" id="PF12838">
    <property type="entry name" value="Fer4_7"/>
    <property type="match status" value="1"/>
</dbReference>
<dbReference type="PROSITE" id="PS51379">
    <property type="entry name" value="4FE4S_FER_2"/>
    <property type="match status" value="2"/>
</dbReference>
<evidence type="ECO:0000256" key="3">
    <source>
        <dbReference type="ARBA" id="ARBA00023004"/>
    </source>
</evidence>
<keyword evidence="2" id="KW-0479">Metal-binding</keyword>
<keyword evidence="7" id="KW-1185">Reference proteome</keyword>
<protein>
    <submittedName>
        <fullName evidence="6">4Fe-4S ferredoxin</fullName>
    </submittedName>
</protein>
<proteinExistence type="predicted"/>
<dbReference type="RefSeq" id="WP_112093097.1">
    <property type="nucleotide sequence ID" value="NZ_QLOE01000001.1"/>
</dbReference>
<dbReference type="Proteomes" id="UP000249782">
    <property type="component" value="Unassembled WGS sequence"/>
</dbReference>
<dbReference type="EMBL" id="QLOE01000001">
    <property type="protein sequence ID" value="RAO79787.1"/>
    <property type="molecule type" value="Genomic_DNA"/>
</dbReference>
<keyword evidence="1" id="KW-0004">4Fe-4S</keyword>
<dbReference type="OrthoDB" id="5583at2157"/>
<feature type="domain" description="4Fe-4S ferredoxin-type" evidence="5">
    <location>
        <begin position="186"/>
        <end position="213"/>
    </location>
</feature>
<accession>A0A328PAP5</accession>
<evidence type="ECO:0000256" key="4">
    <source>
        <dbReference type="ARBA" id="ARBA00023014"/>
    </source>
</evidence>
<dbReference type="InterPro" id="IPR017900">
    <property type="entry name" value="4Fe4S_Fe_S_CS"/>
</dbReference>
<dbReference type="AlphaFoldDB" id="A0A328PAP5"/>
<dbReference type="InterPro" id="IPR017896">
    <property type="entry name" value="4Fe4S_Fe-S-bd"/>
</dbReference>
<organism evidence="6 7">
    <name type="scientific">Methanothermobacter tenebrarum</name>
    <dbReference type="NCBI Taxonomy" id="680118"/>
    <lineage>
        <taxon>Archaea</taxon>
        <taxon>Methanobacteriati</taxon>
        <taxon>Methanobacteriota</taxon>
        <taxon>Methanomada group</taxon>
        <taxon>Methanobacteria</taxon>
        <taxon>Methanobacteriales</taxon>
        <taxon>Methanobacteriaceae</taxon>
        <taxon>Methanothermobacter</taxon>
    </lineage>
</organism>
<dbReference type="InterPro" id="IPR050572">
    <property type="entry name" value="Fe-S_Ferredoxin"/>
</dbReference>
<evidence type="ECO:0000256" key="1">
    <source>
        <dbReference type="ARBA" id="ARBA00022485"/>
    </source>
</evidence>
<dbReference type="PANTHER" id="PTHR43687">
    <property type="entry name" value="ADENYLYLSULFATE REDUCTASE, BETA SUBUNIT"/>
    <property type="match status" value="1"/>
</dbReference>
<comment type="caution">
    <text evidence="6">The sequence shown here is derived from an EMBL/GenBank/DDBJ whole genome shotgun (WGS) entry which is preliminary data.</text>
</comment>
<dbReference type="PROSITE" id="PS00198">
    <property type="entry name" value="4FE4S_FER_1"/>
    <property type="match status" value="1"/>
</dbReference>
<dbReference type="InterPro" id="IPR007160">
    <property type="entry name" value="DUF362"/>
</dbReference>